<proteinExistence type="predicted"/>
<dbReference type="EMBL" id="CGCX01000132">
    <property type="protein sequence ID" value="CFR67968.1"/>
    <property type="molecule type" value="Genomic_DNA"/>
</dbReference>
<accession>A0A654TX37</accession>
<dbReference type="Proteomes" id="UP000046680">
    <property type="component" value="Unassembled WGS sequence"/>
</dbReference>
<organism evidence="1 2">
    <name type="scientific">Mycobacterium tuberculosis</name>
    <dbReference type="NCBI Taxonomy" id="1773"/>
    <lineage>
        <taxon>Bacteria</taxon>
        <taxon>Bacillati</taxon>
        <taxon>Actinomycetota</taxon>
        <taxon>Actinomycetes</taxon>
        <taxon>Mycobacteriales</taxon>
        <taxon>Mycobacteriaceae</taxon>
        <taxon>Mycobacterium</taxon>
        <taxon>Mycobacterium tuberculosis complex</taxon>
    </lineage>
</organism>
<protein>
    <submittedName>
        <fullName evidence="1">Uncharacterized protein</fullName>
    </submittedName>
</protein>
<name>A0A654TX37_MYCTX</name>
<reference evidence="1 2" key="1">
    <citation type="submission" date="2015-03" db="EMBL/GenBank/DDBJ databases">
        <authorList>
            <consortium name="Pathogen Informatics"/>
        </authorList>
    </citation>
    <scope>NUCLEOTIDE SEQUENCE [LARGE SCALE GENOMIC DNA]</scope>
    <source>
        <strain evidence="1 2">C09601061</strain>
    </source>
</reference>
<evidence type="ECO:0000313" key="1">
    <source>
        <dbReference type="EMBL" id="CFR67968.1"/>
    </source>
</evidence>
<gene>
    <name evidence="1" type="ORF">ERS007657_00589</name>
</gene>
<dbReference type="AlphaFoldDB" id="A0A654TX37"/>
<sequence>MLSRGDRRVGVLNRALADLQVVFGRGSIVPSGFHVDHRLVNAFLFGLNLVAQVLQALVGLGDVGNQRGDGVRLWIGGSQPRCAYQQGHTQSRRNCRTDKPCGRSRWRATAIPSHSTQIS</sequence>
<evidence type="ECO:0000313" key="2">
    <source>
        <dbReference type="Proteomes" id="UP000046680"/>
    </source>
</evidence>